<gene>
    <name evidence="1" type="ORF">BELL_1709g00010</name>
</gene>
<organism evidence="1 2">
    <name type="scientific">Botrytis elliptica</name>
    <dbReference type="NCBI Taxonomy" id="278938"/>
    <lineage>
        <taxon>Eukaryota</taxon>
        <taxon>Fungi</taxon>
        <taxon>Dikarya</taxon>
        <taxon>Ascomycota</taxon>
        <taxon>Pezizomycotina</taxon>
        <taxon>Leotiomycetes</taxon>
        <taxon>Helotiales</taxon>
        <taxon>Sclerotiniaceae</taxon>
        <taxon>Botrytis</taxon>
    </lineage>
</organism>
<dbReference type="Proteomes" id="UP000297229">
    <property type="component" value="Unassembled WGS sequence"/>
</dbReference>
<dbReference type="EMBL" id="PQXM01001707">
    <property type="protein sequence ID" value="TGO51703.1"/>
    <property type="molecule type" value="Genomic_DNA"/>
</dbReference>
<evidence type="ECO:0000313" key="2">
    <source>
        <dbReference type="Proteomes" id="UP000297229"/>
    </source>
</evidence>
<accession>A0A4Z1I3Z0</accession>
<comment type="caution">
    <text evidence="1">The sequence shown here is derived from an EMBL/GenBank/DDBJ whole genome shotgun (WGS) entry which is preliminary data.</text>
</comment>
<proteinExistence type="predicted"/>
<name>A0A4Z1I3Z0_9HELO</name>
<protein>
    <submittedName>
        <fullName evidence="1">Uncharacterized protein</fullName>
    </submittedName>
</protein>
<reference evidence="1 2" key="1">
    <citation type="submission" date="2017-12" db="EMBL/GenBank/DDBJ databases">
        <title>Comparative genomics of Botrytis spp.</title>
        <authorList>
            <person name="Valero-Jimenez C.A."/>
            <person name="Tapia P."/>
            <person name="Veloso J."/>
            <person name="Silva-Moreno E."/>
            <person name="Staats M."/>
            <person name="Valdes J.H."/>
            <person name="Van Kan J.A.L."/>
        </authorList>
    </citation>
    <scope>NUCLEOTIDE SEQUENCE [LARGE SCALE GENOMIC DNA]</scope>
    <source>
        <strain evidence="1 2">Be9601</strain>
    </source>
</reference>
<dbReference type="AlphaFoldDB" id="A0A4Z1I3Z0"/>
<sequence length="334" mass="39070">MVKREFVEILNGKNLNHGEIPPLGQEINLNPMMQHLQTLHDDFINLQGAYSRYLEKWLDNTELLSRSWTSTMIQIRALVDEFEKTVHERGERRWWGGNKGGLGELKKGYRNGRMGRKMMEEVRVRHWLQIRFARHVIQEIVGEGVILRKTLVDIERKIIGLGVLGDVLLGEICKAEEEAVRQKENEAKRHWVLLLKENHNAGKGKGKIVKKHRQEESLVEELVGELRYLEEKIEGKVGELDGMIGSWRKFEKRESVGVGCWFPGVLGEHDYEDKENGEQKWQWPFEWDLESYDWIVQMRRWAWVREGKALVGGMKESLKVVKGLIEEQEKVNRG</sequence>
<evidence type="ECO:0000313" key="1">
    <source>
        <dbReference type="EMBL" id="TGO51703.1"/>
    </source>
</evidence>
<keyword evidence="2" id="KW-1185">Reference proteome</keyword>